<accession>A0A1G6GMT1</accession>
<evidence type="ECO:0000313" key="3">
    <source>
        <dbReference type="EMBL" id="SDB83035.1"/>
    </source>
</evidence>
<evidence type="ECO:0000259" key="2">
    <source>
        <dbReference type="Pfam" id="PF20155"/>
    </source>
</evidence>
<organism evidence="3 4">
    <name type="scientific">Acinetobacter kookii</name>
    <dbReference type="NCBI Taxonomy" id="1226327"/>
    <lineage>
        <taxon>Bacteria</taxon>
        <taxon>Pseudomonadati</taxon>
        <taxon>Pseudomonadota</taxon>
        <taxon>Gammaproteobacteria</taxon>
        <taxon>Moraxellales</taxon>
        <taxon>Moraxellaceae</taxon>
        <taxon>Acinetobacter</taxon>
    </lineage>
</organism>
<dbReference type="EMBL" id="FMYO01000001">
    <property type="protein sequence ID" value="SDB83035.1"/>
    <property type="molecule type" value="Genomic_DNA"/>
</dbReference>
<feature type="coiled-coil region" evidence="1">
    <location>
        <begin position="133"/>
        <end position="160"/>
    </location>
</feature>
<sequence length="1184" mass="125077">MSSKNLTFKLVMDADTKSFVTNVNQSKQAAEKAIAAIKDGSASIVGVSDQAAKAIDGIIPKNANERAIKLTESLNAITGSLKSTDIAADGAIDGFKKLGVDSVRSLNILKANLATSKTKLEEFSKTNATPEDIRNAQQQVDALEKEILQADKAFKNFKSELGLVAPEISALDQAIDKTNTELAQTDTAAQTAQKGIAGLRTGYTALIGVMGGIGIGLGIRELAAAADSYTNLSARINIATSDGGNFEQAMAGVHQVALMTNSSLDATAGLFTKVNDVGKQMGLTQQQNLDLVKTINMAIQTGGGSAASTEAAVYQFTQALQSGVLRGDEFNSIMEQAPGISKALAHSLGVATDELRKMAENGELSSEKVIKAIQNQSKAIEADYAKFPLTISNALQKISTQWQILIGEMDQANGSSATVANALSVIADNLGILKVFFDDVAAGVGWFQDQLSEIDPSTIESIRSTLSAVYDTIKTVISSLAGIGETAWSAFSSTLDAIAPLFNAILNGKEEVSGLTTLFNVFKIALGVVADGATGLNIALKLLLSGIQFVSGGIHSLSAAVLDFLGFDDLAAQAQHASDALFRQAEKNASEAKHLALESKSATREAIRDITQTEAEANQERVTNAQQTLDQLKAQEEKHKADYKAISDERVKAEQQLFDARKSGNQAAIDLAVKGLADLDTKEKAYQAESKKITDEKIKAAQDWVNAQLVAADGTQKAADAATQKTMQTTLAAQGLKLEFDSAGKAIVKAMGDGSVGVTNLNNKLVAGRKGAEALGLDLDVALNRVSEGFAGKKKNLDDFVNSLELMGVKGEQAADVTYQAWLKLLETAKSQAEIDFAKAKLKEFGDQGQISTSQVEQGLIAIKLQAQKLPDDIDPVTEAFKRLGIETKENLKLAAQQALMDYITIRDSGKATAEGVQKAYEKAAQAAAASGDAGVIASTNAANVGRNLEVQIDATSKASVKSMDELETAITRAGNSFKGIEYGARSAGNVMREEAESAGDAWQAAVEKANQDFKAEMKAQGEALSSMYDYQSYSKSDVLAALKSKGYSDKEAQKLAGSIWSEGLAADRDAKYSSLGRSGPLTALINAEFDKAASKGLTTQNGTNKINELLRSINMASTGSSNLNDYAPSIPSVSNAANNINSSPTTIIRFESNGQEVEAQVDANQVDPLLAMLEKLKVIKKSS</sequence>
<dbReference type="AlphaFoldDB" id="A0A1G6GMT1"/>
<dbReference type="OrthoDB" id="6174294at2"/>
<dbReference type="Pfam" id="PF20155">
    <property type="entry name" value="TMP_3"/>
    <property type="match status" value="1"/>
</dbReference>
<dbReference type="Proteomes" id="UP000243468">
    <property type="component" value="Unassembled WGS sequence"/>
</dbReference>
<proteinExistence type="predicted"/>
<keyword evidence="1" id="KW-0175">Coiled coil</keyword>
<dbReference type="STRING" id="1226327.SAMN05421732_10199"/>
<dbReference type="InterPro" id="IPR013491">
    <property type="entry name" value="Tape_meas_N"/>
</dbReference>
<dbReference type="NCBIfam" id="TIGR02675">
    <property type="entry name" value="tape_meas_nterm"/>
    <property type="match status" value="1"/>
</dbReference>
<feature type="coiled-coil region" evidence="1">
    <location>
        <begin position="615"/>
        <end position="656"/>
    </location>
</feature>
<reference evidence="4" key="1">
    <citation type="submission" date="2016-09" db="EMBL/GenBank/DDBJ databases">
        <authorList>
            <person name="Varghese N."/>
            <person name="Submissions S."/>
        </authorList>
    </citation>
    <scope>NUCLEOTIDE SEQUENCE [LARGE SCALE GENOMIC DNA]</scope>
    <source>
        <strain evidence="4">ANC 4667</strain>
    </source>
</reference>
<evidence type="ECO:0000313" key="4">
    <source>
        <dbReference type="Proteomes" id="UP000243468"/>
    </source>
</evidence>
<name>A0A1G6GMT1_9GAMM</name>
<gene>
    <name evidence="3" type="ORF">SAMN05421732_10199</name>
</gene>
<evidence type="ECO:0000256" key="1">
    <source>
        <dbReference type="SAM" id="Coils"/>
    </source>
</evidence>
<dbReference type="RefSeq" id="WP_092818185.1">
    <property type="nucleotide sequence ID" value="NZ_BAABKJ010000007.1"/>
</dbReference>
<keyword evidence="4" id="KW-1185">Reference proteome</keyword>
<protein>
    <submittedName>
        <fullName evidence="3">Tape measure domain-containing protein</fullName>
    </submittedName>
</protein>
<feature type="domain" description="Tape measure protein N-terminal" evidence="2">
    <location>
        <begin position="221"/>
        <end position="411"/>
    </location>
</feature>